<gene>
    <name evidence="1" type="ORF">DFJ67_6090</name>
</gene>
<reference evidence="1 2" key="1">
    <citation type="submission" date="2018-08" db="EMBL/GenBank/DDBJ databases">
        <title>Sequencing the genomes of 1000 actinobacteria strains.</title>
        <authorList>
            <person name="Klenk H.-P."/>
        </authorList>
    </citation>
    <scope>NUCLEOTIDE SEQUENCE [LARGE SCALE GENOMIC DNA]</scope>
    <source>
        <strain evidence="1 2">DSM 44099</strain>
    </source>
</reference>
<sequence length="41" mass="4889">MDGPVGAEMLAGSVDERMLQEAYGTWRRVRRRWWQRRPAGR</sequence>
<evidence type="ECO:0000313" key="2">
    <source>
        <dbReference type="Proteomes" id="UP000256913"/>
    </source>
</evidence>
<keyword evidence="2" id="KW-1185">Reference proteome</keyword>
<proteinExistence type="predicted"/>
<protein>
    <submittedName>
        <fullName evidence="1">Uncharacterized protein</fullName>
    </submittedName>
</protein>
<name>A0A3D9ZVG9_9ACTN</name>
<organism evidence="1 2">
    <name type="scientific">Asanoa ferruginea</name>
    <dbReference type="NCBI Taxonomy" id="53367"/>
    <lineage>
        <taxon>Bacteria</taxon>
        <taxon>Bacillati</taxon>
        <taxon>Actinomycetota</taxon>
        <taxon>Actinomycetes</taxon>
        <taxon>Micromonosporales</taxon>
        <taxon>Micromonosporaceae</taxon>
        <taxon>Asanoa</taxon>
    </lineage>
</organism>
<accession>A0A3D9ZVG9</accession>
<evidence type="ECO:0000313" key="1">
    <source>
        <dbReference type="EMBL" id="REG00044.1"/>
    </source>
</evidence>
<dbReference type="Proteomes" id="UP000256913">
    <property type="component" value="Unassembled WGS sequence"/>
</dbReference>
<dbReference type="AlphaFoldDB" id="A0A3D9ZVG9"/>
<dbReference type="EMBL" id="QUMQ01000001">
    <property type="protein sequence ID" value="REG00044.1"/>
    <property type="molecule type" value="Genomic_DNA"/>
</dbReference>
<comment type="caution">
    <text evidence="1">The sequence shown here is derived from an EMBL/GenBank/DDBJ whole genome shotgun (WGS) entry which is preliminary data.</text>
</comment>